<gene>
    <name evidence="2" type="ORF">BBD42_01980</name>
</gene>
<reference evidence="2" key="1">
    <citation type="submission" date="2016-08" db="EMBL/GenBank/DDBJ databases">
        <title>Complete Genome Seqeunce of Paenibacillus sp. BIHB 4019 from tea rhizoplane.</title>
        <authorList>
            <person name="Thakur R."/>
            <person name="Swarnkar M.K."/>
            <person name="Gulati A."/>
        </authorList>
    </citation>
    <scope>NUCLEOTIDE SEQUENCE [LARGE SCALE GENOMIC DNA]</scope>
    <source>
        <strain evidence="2">BIHB4019</strain>
    </source>
</reference>
<dbReference type="RefSeq" id="WP_099516775.1">
    <property type="nucleotide sequence ID" value="NZ_CP016808.1"/>
</dbReference>
<evidence type="ECO:0000256" key="1">
    <source>
        <dbReference type="SAM" id="Coils"/>
    </source>
</evidence>
<protein>
    <submittedName>
        <fullName evidence="2">Uncharacterized protein</fullName>
    </submittedName>
</protein>
<keyword evidence="1" id="KW-0175">Coiled coil</keyword>
<sequence length="459" mass="52057">MKIFKKIYYKLANPILNQIASNLQQHMTSIQHQMTSLEQSHATSTNKLVALEEKLNTLQQIGQSNEDRRHIEKTNILKLILDSLPQQNIPRISQSALNNSFSHQIESTSKKTEYEVFSYVSIDQLISAFNQGTNIAVISHWPKLYNDLSPNIKLINPMSLENLLSLYVADSNNIYFISSYPSALPQLAQNSDVVFVGSPVLSKYLLNSGAIKDFAEAVTEKLVLSVFASTTPILVSWEYGFSSVEIGDTYYRWIESTSKEACINIHNITDETYSFQLEWTSHSLSHFGTEFFTINGCGLNKTYNLNEQFVFSEKITVVPGDNKLIFNYLGETIVPENGSRNLSFCIMDMKLNGIDSKHNLFGEKVYNSSQNITQHLVNDSKVREILHTNGFFEVSSTLFYNNGHYSTLGPTSRYFHATNSYYYLEGNEQILNDAYEAGLSTLLVVYTAERRVMKGLEND</sequence>
<dbReference type="AlphaFoldDB" id="A0A1B2DCD0"/>
<evidence type="ECO:0000313" key="2">
    <source>
        <dbReference type="EMBL" id="ANY65374.1"/>
    </source>
</evidence>
<name>A0A1B2DCD0_9BACL</name>
<proteinExistence type="predicted"/>
<dbReference type="EMBL" id="CP016808">
    <property type="protein sequence ID" value="ANY65374.1"/>
    <property type="molecule type" value="Genomic_DNA"/>
</dbReference>
<organism evidence="2">
    <name type="scientific">Paenibacillus sp. BIHB 4019</name>
    <dbReference type="NCBI Taxonomy" id="1870819"/>
    <lineage>
        <taxon>Bacteria</taxon>
        <taxon>Bacillati</taxon>
        <taxon>Bacillota</taxon>
        <taxon>Bacilli</taxon>
        <taxon>Bacillales</taxon>
        <taxon>Paenibacillaceae</taxon>
        <taxon>Paenibacillus</taxon>
    </lineage>
</organism>
<feature type="coiled-coil region" evidence="1">
    <location>
        <begin position="34"/>
        <end position="61"/>
    </location>
</feature>
<accession>A0A1B2DCD0</accession>